<protein>
    <submittedName>
        <fullName evidence="10">Membrane protein</fullName>
    </submittedName>
    <submittedName>
        <fullName evidence="11">Transporter component</fullName>
    </submittedName>
</protein>
<dbReference type="GO" id="GO:0005886">
    <property type="term" value="C:plasma membrane"/>
    <property type="evidence" value="ECO:0007669"/>
    <property type="project" value="UniProtKB-SubCell"/>
</dbReference>
<evidence type="ECO:0000313" key="10">
    <source>
        <dbReference type="EMBL" id="GEQ01553.1"/>
    </source>
</evidence>
<keyword evidence="4" id="KW-0997">Cell inner membrane</keyword>
<keyword evidence="5 9" id="KW-0812">Transmembrane</keyword>
<dbReference type="PANTHER" id="PTHR30574:SF1">
    <property type="entry name" value="SULPHUR TRANSPORT DOMAIN-CONTAINING PROTEIN"/>
    <property type="match status" value="1"/>
</dbReference>
<evidence type="ECO:0000256" key="2">
    <source>
        <dbReference type="ARBA" id="ARBA00022448"/>
    </source>
</evidence>
<dbReference type="EMBL" id="UGZE01000001">
    <property type="protein sequence ID" value="SUJ15115.1"/>
    <property type="molecule type" value="Genomic_DNA"/>
</dbReference>
<proteinExistence type="inferred from homology"/>
<feature type="transmembrane region" description="Helical" evidence="9">
    <location>
        <begin position="107"/>
        <end position="131"/>
    </location>
</feature>
<comment type="subcellular location">
    <subcellularLocation>
        <location evidence="1">Cell inner membrane</location>
        <topology evidence="1">Multi-pass membrane protein</topology>
    </subcellularLocation>
</comment>
<dbReference type="GeneID" id="97287226"/>
<evidence type="ECO:0000313" key="12">
    <source>
        <dbReference type="Proteomes" id="UP000254956"/>
    </source>
</evidence>
<keyword evidence="2" id="KW-0813">Transport</keyword>
<dbReference type="PANTHER" id="PTHR30574">
    <property type="entry name" value="INNER MEMBRANE PROTEIN YEDE"/>
    <property type="match status" value="1"/>
</dbReference>
<dbReference type="InterPro" id="IPR007272">
    <property type="entry name" value="Sulf_transp_TsuA/YedE"/>
</dbReference>
<dbReference type="Proteomes" id="UP000254956">
    <property type="component" value="Unassembled WGS sequence"/>
</dbReference>
<dbReference type="RefSeq" id="WP_002509110.1">
    <property type="nucleotide sequence ID" value="NZ_AP019698.1"/>
</dbReference>
<feature type="transmembrane region" description="Helical" evidence="9">
    <location>
        <begin position="249"/>
        <end position="268"/>
    </location>
</feature>
<feature type="transmembrane region" description="Helical" evidence="9">
    <location>
        <begin position="42"/>
        <end position="65"/>
    </location>
</feature>
<organism evidence="11 12">
    <name type="scientific">Staphylococcus arlettae</name>
    <dbReference type="NCBI Taxonomy" id="29378"/>
    <lineage>
        <taxon>Bacteria</taxon>
        <taxon>Bacillati</taxon>
        <taxon>Bacillota</taxon>
        <taxon>Bacilli</taxon>
        <taxon>Bacillales</taxon>
        <taxon>Staphylococcaceae</taxon>
        <taxon>Staphylococcus</taxon>
    </lineage>
</organism>
<feature type="transmembrane region" description="Helical" evidence="9">
    <location>
        <begin position="200"/>
        <end position="219"/>
    </location>
</feature>
<feature type="transmembrane region" description="Helical" evidence="9">
    <location>
        <begin position="151"/>
        <end position="169"/>
    </location>
</feature>
<sequence>MIWLIVSGLIVGALLGFVMQRTRFCLAGGFRDMYIQKSNKMFYALLIAISIQSIGLLILTSTGVVQIPESSYPIIGTIIGSFIFGIGMVLSGGCATGTWYRAGEGLIGSWIALALYAVTAAVTKFGLLLPVMNGINKPTTVSTSMSQTTGIPTWVWVVLLVAITIFFVVKTLRKPKSKVAVPKLKQKFTGVRYYLFEKKYHPFIAAIVVGLIALLAWPVSESTGRMYGLGITTPSANIVQFFMTGDVNLLDWGVFLVLGIFFGSYIAAKGSREFKWRLPDKKTIRNSVIGGACMGFGASVAGGCSIGNGLVETATMSWKGWIALASMILGAWFMSYFIFIRPMKKAQRATTQSNAQVTTQTQTT</sequence>
<keyword evidence="6 9" id="KW-1133">Transmembrane helix</keyword>
<dbReference type="Proteomes" id="UP000321598">
    <property type="component" value="Unassembled WGS sequence"/>
</dbReference>
<evidence type="ECO:0000313" key="13">
    <source>
        <dbReference type="Proteomes" id="UP000321598"/>
    </source>
</evidence>
<dbReference type="Pfam" id="PF04143">
    <property type="entry name" value="Sulf_transp"/>
    <property type="match status" value="1"/>
</dbReference>
<dbReference type="EMBL" id="BKAV01000057">
    <property type="protein sequence ID" value="GEQ01553.1"/>
    <property type="molecule type" value="Genomic_DNA"/>
</dbReference>
<evidence type="ECO:0000256" key="1">
    <source>
        <dbReference type="ARBA" id="ARBA00004429"/>
    </source>
</evidence>
<dbReference type="OrthoDB" id="9794165at2"/>
<comment type="similarity">
    <text evidence="8">Belongs to the TsuA/YedE (TC 9.B.102) family.</text>
</comment>
<accession>A0A380C8G9</accession>
<gene>
    <name evidence="11" type="primary">yeeE</name>
    <name evidence="11" type="ORF">NCTC12413_00880</name>
    <name evidence="10" type="ORF">SAR03_25900</name>
</gene>
<evidence type="ECO:0000256" key="3">
    <source>
        <dbReference type="ARBA" id="ARBA00022475"/>
    </source>
</evidence>
<name>A0A380C8G9_9STAP</name>
<evidence type="ECO:0000256" key="8">
    <source>
        <dbReference type="ARBA" id="ARBA00035655"/>
    </source>
</evidence>
<keyword evidence="7 9" id="KW-0472">Membrane</keyword>
<feature type="transmembrane region" description="Helical" evidence="9">
    <location>
        <begin position="71"/>
        <end position="95"/>
    </location>
</feature>
<evidence type="ECO:0000256" key="5">
    <source>
        <dbReference type="ARBA" id="ARBA00022692"/>
    </source>
</evidence>
<evidence type="ECO:0000256" key="9">
    <source>
        <dbReference type="SAM" id="Phobius"/>
    </source>
</evidence>
<dbReference type="STRING" id="1212545.SARL_01646"/>
<keyword evidence="13" id="KW-1185">Reference proteome</keyword>
<feature type="transmembrane region" description="Helical" evidence="9">
    <location>
        <begin position="320"/>
        <end position="339"/>
    </location>
</feature>
<feature type="transmembrane region" description="Helical" evidence="9">
    <location>
        <begin position="288"/>
        <end position="308"/>
    </location>
</feature>
<evidence type="ECO:0000256" key="6">
    <source>
        <dbReference type="ARBA" id="ARBA00022989"/>
    </source>
</evidence>
<reference evidence="10 13" key="2">
    <citation type="submission" date="2019-07" db="EMBL/GenBank/DDBJ databases">
        <title>Whole genome shotgun sequence of Staphylococcus arlettae NBRC 109765.</title>
        <authorList>
            <person name="Hosoyama A."/>
            <person name="Uohara A."/>
            <person name="Ohji S."/>
            <person name="Ichikawa N."/>
        </authorList>
    </citation>
    <scope>NUCLEOTIDE SEQUENCE [LARGE SCALE GENOMIC DNA]</scope>
    <source>
        <strain evidence="10 13">NBRC 109765</strain>
    </source>
</reference>
<feature type="transmembrane region" description="Helical" evidence="9">
    <location>
        <begin position="6"/>
        <end position="30"/>
    </location>
</feature>
<keyword evidence="3" id="KW-1003">Cell membrane</keyword>
<evidence type="ECO:0000256" key="7">
    <source>
        <dbReference type="ARBA" id="ARBA00023136"/>
    </source>
</evidence>
<reference evidence="11 12" key="1">
    <citation type="submission" date="2018-06" db="EMBL/GenBank/DDBJ databases">
        <authorList>
            <consortium name="Pathogen Informatics"/>
            <person name="Doyle S."/>
        </authorList>
    </citation>
    <scope>NUCLEOTIDE SEQUENCE [LARGE SCALE GENOMIC DNA]</scope>
    <source>
        <strain evidence="11 12">NCTC12413</strain>
    </source>
</reference>
<dbReference type="AlphaFoldDB" id="A0A380C8G9"/>
<evidence type="ECO:0000313" key="11">
    <source>
        <dbReference type="EMBL" id="SUJ15115.1"/>
    </source>
</evidence>
<evidence type="ECO:0000256" key="4">
    <source>
        <dbReference type="ARBA" id="ARBA00022519"/>
    </source>
</evidence>